<reference evidence="5 6" key="1">
    <citation type="submission" date="2023-01" db="EMBL/GenBank/DDBJ databases">
        <title>Characterization of estradiol degrading bacteria Microbacterium sp. MZT7 and reveal degrading genes through genome analysis.</title>
        <authorList>
            <person name="Hao P."/>
            <person name="Gao Y."/>
        </authorList>
    </citation>
    <scope>NUCLEOTIDE SEQUENCE [LARGE SCALE GENOMIC DNA]</scope>
    <source>
        <strain evidence="5 6">MZT7</strain>
    </source>
</reference>
<evidence type="ECO:0000256" key="3">
    <source>
        <dbReference type="ARBA" id="ARBA00023027"/>
    </source>
</evidence>
<dbReference type="SMART" id="SM00822">
    <property type="entry name" value="PKS_KR"/>
    <property type="match status" value="1"/>
</dbReference>
<dbReference type="Pfam" id="PF13561">
    <property type="entry name" value="adh_short_C2"/>
    <property type="match status" value="1"/>
</dbReference>
<dbReference type="RefSeq" id="WP_231821317.1">
    <property type="nucleotide sequence ID" value="NZ_CP082781.1"/>
</dbReference>
<dbReference type="PANTHER" id="PTHR24321:SF8">
    <property type="entry name" value="ESTRADIOL 17-BETA-DEHYDROGENASE 8-RELATED"/>
    <property type="match status" value="1"/>
</dbReference>
<proteinExistence type="inferred from homology"/>
<evidence type="ECO:0000256" key="2">
    <source>
        <dbReference type="ARBA" id="ARBA00023002"/>
    </source>
</evidence>
<dbReference type="InterPro" id="IPR057326">
    <property type="entry name" value="KR_dom"/>
</dbReference>
<evidence type="ECO:0000313" key="5">
    <source>
        <dbReference type="EMBL" id="UGS28153.1"/>
    </source>
</evidence>
<keyword evidence="3" id="KW-0520">NAD</keyword>
<feature type="domain" description="Ketoreductase" evidence="4">
    <location>
        <begin position="8"/>
        <end position="197"/>
    </location>
</feature>
<dbReference type="EMBL" id="CP082781">
    <property type="protein sequence ID" value="UGS28153.1"/>
    <property type="molecule type" value="Genomic_DNA"/>
</dbReference>
<dbReference type="InterPro" id="IPR020904">
    <property type="entry name" value="Sc_DH/Rdtase_CS"/>
</dbReference>
<gene>
    <name evidence="5" type="ORF">K8F61_08345</name>
</gene>
<evidence type="ECO:0000256" key="1">
    <source>
        <dbReference type="ARBA" id="ARBA00006484"/>
    </source>
</evidence>
<keyword evidence="2" id="KW-0560">Oxidoreductase</keyword>
<dbReference type="Gene3D" id="3.40.50.720">
    <property type="entry name" value="NAD(P)-binding Rossmann-like Domain"/>
    <property type="match status" value="1"/>
</dbReference>
<dbReference type="PRINTS" id="PR00080">
    <property type="entry name" value="SDRFAMILY"/>
</dbReference>
<dbReference type="PRINTS" id="PR00081">
    <property type="entry name" value="GDHRDH"/>
</dbReference>
<dbReference type="InterPro" id="IPR036291">
    <property type="entry name" value="NAD(P)-bd_dom_sf"/>
</dbReference>
<accession>A0ABY3RVQ2</accession>
<dbReference type="PROSITE" id="PS00061">
    <property type="entry name" value="ADH_SHORT"/>
    <property type="match status" value="1"/>
</dbReference>
<dbReference type="InterPro" id="IPR002347">
    <property type="entry name" value="SDR_fam"/>
</dbReference>
<protein>
    <submittedName>
        <fullName evidence="5">SDR family oxidoreductase</fullName>
    </submittedName>
</protein>
<organism evidence="5 6">
    <name type="scientific">Microbacterium resistens</name>
    <dbReference type="NCBI Taxonomy" id="156977"/>
    <lineage>
        <taxon>Bacteria</taxon>
        <taxon>Bacillati</taxon>
        <taxon>Actinomycetota</taxon>
        <taxon>Actinomycetes</taxon>
        <taxon>Micrococcales</taxon>
        <taxon>Microbacteriaceae</taxon>
        <taxon>Microbacterium</taxon>
    </lineage>
</organism>
<dbReference type="NCBIfam" id="NF005559">
    <property type="entry name" value="PRK07231.1"/>
    <property type="match status" value="1"/>
</dbReference>
<evidence type="ECO:0000259" key="4">
    <source>
        <dbReference type="SMART" id="SM00822"/>
    </source>
</evidence>
<evidence type="ECO:0000313" key="6">
    <source>
        <dbReference type="Proteomes" id="UP001199642"/>
    </source>
</evidence>
<dbReference type="Proteomes" id="UP001199642">
    <property type="component" value="Chromosome"/>
</dbReference>
<name>A0ABY3RVQ2_9MICO</name>
<dbReference type="PANTHER" id="PTHR24321">
    <property type="entry name" value="DEHYDROGENASES, SHORT CHAIN"/>
    <property type="match status" value="1"/>
</dbReference>
<keyword evidence="6" id="KW-1185">Reference proteome</keyword>
<sequence length="248" mass="25651">MTGRLDGKRALITGAARGMGAAHARAFVAEGARVVLADVADDEGRALAAELGDAARYVHLDVTDAEGWTAAVRVAEEEFGGLDVLVNNAGVFLRAPLEETTPETWHRILDINLTGPFLGMRAALGALTASGRGSIVNVSSTAGMEGYPGYHAYGASKWGLRGLTKSAALELASVGIRVNSLHPGGVATPLIEAFREITDADLEGSTLTRLARPEEVTGLVVFLAGDESSYCTGAEFVVDGGITAGTLV</sequence>
<dbReference type="SUPFAM" id="SSF51735">
    <property type="entry name" value="NAD(P)-binding Rossmann-fold domains"/>
    <property type="match status" value="1"/>
</dbReference>
<comment type="similarity">
    <text evidence="1">Belongs to the short-chain dehydrogenases/reductases (SDR) family.</text>
</comment>